<dbReference type="KEGG" id="gtt:GUITHDRAFT_50601"/>
<dbReference type="AlphaFoldDB" id="L1INC1"/>
<evidence type="ECO:0000259" key="1">
    <source>
        <dbReference type="PROSITE" id="PS50125"/>
    </source>
</evidence>
<evidence type="ECO:0000313" key="5">
    <source>
        <dbReference type="Proteomes" id="UP000011087"/>
    </source>
</evidence>
<sequence>ESILKEMLTKQIADKLLRDPITTQGEMKTAVILQLDICNFTDMSQSTSPMKLAKFVHEMFAFFDQLVVEHNLLKIDTIGDAYIVAGWLEEGSDVQSKRRTRGICLKLLTCAREMIGKFARCRKSSAWPCSCRIGMTVGKVAAGVLGRKQTRLHLLGEAMREVSVLEQRGSAGSVHASGSFMHAAG</sequence>
<feature type="non-terminal residue" evidence="3">
    <location>
        <position position="185"/>
    </location>
</feature>
<dbReference type="SUPFAM" id="SSF55073">
    <property type="entry name" value="Nucleotide cyclase"/>
    <property type="match status" value="1"/>
</dbReference>
<dbReference type="GO" id="GO:0004383">
    <property type="term" value="F:guanylate cyclase activity"/>
    <property type="evidence" value="ECO:0007669"/>
    <property type="project" value="TreeGrafter"/>
</dbReference>
<dbReference type="SMART" id="SM00044">
    <property type="entry name" value="CYCc"/>
    <property type="match status" value="1"/>
</dbReference>
<name>L1INC1_GUITC</name>
<keyword evidence="5" id="KW-1185">Reference proteome</keyword>
<dbReference type="InterPro" id="IPR001054">
    <property type="entry name" value="A/G_cyclase"/>
</dbReference>
<dbReference type="PANTHER" id="PTHR45655:SF13">
    <property type="entry name" value="SOLUBLE GUANYLATE CYCLASE GCY-32-RELATED"/>
    <property type="match status" value="1"/>
</dbReference>
<protein>
    <recommendedName>
        <fullName evidence="1">Guanylate cyclase domain-containing protein</fullName>
    </recommendedName>
</protein>
<dbReference type="EnsemblProtists" id="EKX37285">
    <property type="protein sequence ID" value="EKX37285"/>
    <property type="gene ID" value="GUITHDRAFT_51841"/>
</dbReference>
<feature type="non-terminal residue" evidence="3">
    <location>
        <position position="1"/>
    </location>
</feature>
<dbReference type="GO" id="GO:0008074">
    <property type="term" value="C:guanylate cyclase complex, soluble"/>
    <property type="evidence" value="ECO:0007669"/>
    <property type="project" value="TreeGrafter"/>
</dbReference>
<accession>L1INC1</accession>
<dbReference type="Gene3D" id="3.30.70.1230">
    <property type="entry name" value="Nucleotide cyclase"/>
    <property type="match status" value="1"/>
</dbReference>
<dbReference type="Pfam" id="PF00211">
    <property type="entry name" value="Guanylate_cyc"/>
    <property type="match status" value="1"/>
</dbReference>
<dbReference type="KEGG" id="gtt:GUITHDRAFT_51841"/>
<organism evidence="3">
    <name type="scientific">Guillardia theta (strain CCMP2712)</name>
    <name type="common">Cryptophyte</name>
    <dbReference type="NCBI Taxonomy" id="905079"/>
    <lineage>
        <taxon>Eukaryota</taxon>
        <taxon>Cryptophyceae</taxon>
        <taxon>Pyrenomonadales</taxon>
        <taxon>Geminigeraceae</taxon>
        <taxon>Guillardia</taxon>
    </lineage>
</organism>
<dbReference type="OMA" id="YGVCKIE"/>
<reference evidence="4" key="3">
    <citation type="submission" date="2016-03" db="UniProtKB">
        <authorList>
            <consortium name="EnsemblProtists"/>
        </authorList>
    </citation>
    <scope>IDENTIFICATION</scope>
</reference>
<dbReference type="STRING" id="905079.L1INC1"/>
<feature type="domain" description="Guanylate cyclase" evidence="1">
    <location>
        <begin position="31"/>
        <end position="166"/>
    </location>
</feature>
<dbReference type="HOGENOM" id="CLU_001072_6_1_1"/>
<gene>
    <name evidence="2" type="ORF">GUITHDRAFT_50601</name>
    <name evidence="3" type="ORF">GUITHDRAFT_51841</name>
</gene>
<dbReference type="RefSeq" id="XP_005824265.1">
    <property type="nucleotide sequence ID" value="XM_005824208.1"/>
</dbReference>
<dbReference type="EnsemblProtists" id="EKX37282">
    <property type="protein sequence ID" value="EKX37282"/>
    <property type="gene ID" value="GUITHDRAFT_50601"/>
</dbReference>
<reference evidence="5" key="2">
    <citation type="submission" date="2012-11" db="EMBL/GenBank/DDBJ databases">
        <authorList>
            <person name="Kuo A."/>
            <person name="Curtis B.A."/>
            <person name="Tanifuji G."/>
            <person name="Burki F."/>
            <person name="Gruber A."/>
            <person name="Irimia M."/>
            <person name="Maruyama S."/>
            <person name="Arias M.C."/>
            <person name="Ball S.G."/>
            <person name="Gile G.H."/>
            <person name="Hirakawa Y."/>
            <person name="Hopkins J.F."/>
            <person name="Rensing S.A."/>
            <person name="Schmutz J."/>
            <person name="Symeonidi A."/>
            <person name="Elias M."/>
            <person name="Eveleigh R.J."/>
            <person name="Herman E.K."/>
            <person name="Klute M.J."/>
            <person name="Nakayama T."/>
            <person name="Obornik M."/>
            <person name="Reyes-Prieto A."/>
            <person name="Armbrust E.V."/>
            <person name="Aves S.J."/>
            <person name="Beiko R.G."/>
            <person name="Coutinho P."/>
            <person name="Dacks J.B."/>
            <person name="Durnford D.G."/>
            <person name="Fast N.M."/>
            <person name="Green B.R."/>
            <person name="Grisdale C."/>
            <person name="Hempe F."/>
            <person name="Henrissat B."/>
            <person name="Hoppner M.P."/>
            <person name="Ishida K.-I."/>
            <person name="Kim E."/>
            <person name="Koreny L."/>
            <person name="Kroth P.G."/>
            <person name="Liu Y."/>
            <person name="Malik S.-B."/>
            <person name="Maier U.G."/>
            <person name="McRose D."/>
            <person name="Mock T."/>
            <person name="Neilson J.A."/>
            <person name="Onodera N.T."/>
            <person name="Poole A.M."/>
            <person name="Pritham E.J."/>
            <person name="Richards T.A."/>
            <person name="Rocap G."/>
            <person name="Roy S.W."/>
            <person name="Sarai C."/>
            <person name="Schaack S."/>
            <person name="Shirato S."/>
            <person name="Slamovits C.H."/>
            <person name="Spencer D.F."/>
            <person name="Suzuki S."/>
            <person name="Worden A.Z."/>
            <person name="Zauner S."/>
            <person name="Barry K."/>
            <person name="Bell C."/>
            <person name="Bharti A.K."/>
            <person name="Crow J.A."/>
            <person name="Grimwood J."/>
            <person name="Kramer R."/>
            <person name="Lindquist E."/>
            <person name="Lucas S."/>
            <person name="Salamov A."/>
            <person name="McFadden G.I."/>
            <person name="Lane C.E."/>
            <person name="Keeling P.J."/>
            <person name="Gray M.W."/>
            <person name="Grigoriev I.V."/>
            <person name="Archibald J.M."/>
        </authorList>
    </citation>
    <scope>NUCLEOTIDE SEQUENCE</scope>
    <source>
        <strain evidence="5">CCMP2712</strain>
    </source>
</reference>
<dbReference type="RefSeq" id="XP_005824262.1">
    <property type="nucleotide sequence ID" value="XM_005824205.1"/>
</dbReference>
<evidence type="ECO:0000313" key="3">
    <source>
        <dbReference type="EMBL" id="EKX37285.1"/>
    </source>
</evidence>
<dbReference type="InterPro" id="IPR029787">
    <property type="entry name" value="Nucleotide_cyclase"/>
</dbReference>
<dbReference type="GO" id="GO:0070482">
    <property type="term" value="P:response to oxygen levels"/>
    <property type="evidence" value="ECO:0007669"/>
    <property type="project" value="TreeGrafter"/>
</dbReference>
<evidence type="ECO:0000313" key="2">
    <source>
        <dbReference type="EMBL" id="EKX37282.1"/>
    </source>
</evidence>
<dbReference type="EMBL" id="JH993061">
    <property type="protein sequence ID" value="EKX37285.1"/>
    <property type="molecule type" value="Genomic_DNA"/>
</dbReference>
<reference evidence="3 5" key="1">
    <citation type="journal article" date="2012" name="Nature">
        <title>Algal genomes reveal evolutionary mosaicism and the fate of nucleomorphs.</title>
        <authorList>
            <consortium name="DOE Joint Genome Institute"/>
            <person name="Curtis B.A."/>
            <person name="Tanifuji G."/>
            <person name="Burki F."/>
            <person name="Gruber A."/>
            <person name="Irimia M."/>
            <person name="Maruyama S."/>
            <person name="Arias M.C."/>
            <person name="Ball S.G."/>
            <person name="Gile G.H."/>
            <person name="Hirakawa Y."/>
            <person name="Hopkins J.F."/>
            <person name="Kuo A."/>
            <person name="Rensing S.A."/>
            <person name="Schmutz J."/>
            <person name="Symeonidi A."/>
            <person name="Elias M."/>
            <person name="Eveleigh R.J."/>
            <person name="Herman E.K."/>
            <person name="Klute M.J."/>
            <person name="Nakayama T."/>
            <person name="Obornik M."/>
            <person name="Reyes-Prieto A."/>
            <person name="Armbrust E.V."/>
            <person name="Aves S.J."/>
            <person name="Beiko R.G."/>
            <person name="Coutinho P."/>
            <person name="Dacks J.B."/>
            <person name="Durnford D.G."/>
            <person name="Fast N.M."/>
            <person name="Green B.R."/>
            <person name="Grisdale C.J."/>
            <person name="Hempel F."/>
            <person name="Henrissat B."/>
            <person name="Hoppner M.P."/>
            <person name="Ishida K."/>
            <person name="Kim E."/>
            <person name="Koreny L."/>
            <person name="Kroth P.G."/>
            <person name="Liu Y."/>
            <person name="Malik S.B."/>
            <person name="Maier U.G."/>
            <person name="McRose D."/>
            <person name="Mock T."/>
            <person name="Neilson J.A."/>
            <person name="Onodera N.T."/>
            <person name="Poole A.M."/>
            <person name="Pritham E.J."/>
            <person name="Richards T.A."/>
            <person name="Rocap G."/>
            <person name="Roy S.W."/>
            <person name="Sarai C."/>
            <person name="Schaack S."/>
            <person name="Shirato S."/>
            <person name="Slamovits C.H."/>
            <person name="Spencer D.F."/>
            <person name="Suzuki S."/>
            <person name="Worden A.Z."/>
            <person name="Zauner S."/>
            <person name="Barry K."/>
            <person name="Bell C."/>
            <person name="Bharti A.K."/>
            <person name="Crow J.A."/>
            <person name="Grimwood J."/>
            <person name="Kramer R."/>
            <person name="Lindquist E."/>
            <person name="Lucas S."/>
            <person name="Salamov A."/>
            <person name="McFadden G.I."/>
            <person name="Lane C.E."/>
            <person name="Keeling P.J."/>
            <person name="Gray M.W."/>
            <person name="Grigoriev I.V."/>
            <person name="Archibald J.M."/>
        </authorList>
    </citation>
    <scope>NUCLEOTIDE SEQUENCE</scope>
    <source>
        <strain evidence="3 5">CCMP2712</strain>
    </source>
</reference>
<dbReference type="PANTHER" id="PTHR45655">
    <property type="entry name" value="GUANYLATE CYCLASE SOLUBLE SUBUNIT BETA-2"/>
    <property type="match status" value="1"/>
</dbReference>
<dbReference type="Proteomes" id="UP000011087">
    <property type="component" value="Unassembled WGS sequence"/>
</dbReference>
<dbReference type="GO" id="GO:0019934">
    <property type="term" value="P:cGMP-mediated signaling"/>
    <property type="evidence" value="ECO:0007669"/>
    <property type="project" value="TreeGrafter"/>
</dbReference>
<dbReference type="eggNOG" id="KOG1023">
    <property type="taxonomic scope" value="Eukaryota"/>
</dbReference>
<evidence type="ECO:0000313" key="4">
    <source>
        <dbReference type="EnsemblProtists" id="EKX37282"/>
    </source>
</evidence>
<dbReference type="EMBL" id="JH993061">
    <property type="protein sequence ID" value="EKX37282.1"/>
    <property type="molecule type" value="Genomic_DNA"/>
</dbReference>
<dbReference type="PROSITE" id="PS50125">
    <property type="entry name" value="GUANYLATE_CYCLASE_2"/>
    <property type="match status" value="1"/>
</dbReference>
<dbReference type="GeneID" id="17294022"/>
<dbReference type="PaxDb" id="55529-EKX37282"/>
<dbReference type="GeneID" id="17294025"/>
<dbReference type="CDD" id="cd07302">
    <property type="entry name" value="CHD"/>
    <property type="match status" value="1"/>
</dbReference>
<proteinExistence type="predicted"/>